<name>A0A6J6NZ42_9ZZZZ</name>
<dbReference type="Pfam" id="PF06475">
    <property type="entry name" value="Glycolipid_bind"/>
    <property type="match status" value="1"/>
</dbReference>
<evidence type="ECO:0000256" key="1">
    <source>
        <dbReference type="SAM" id="MobiDB-lite"/>
    </source>
</evidence>
<evidence type="ECO:0000313" key="2">
    <source>
        <dbReference type="EMBL" id="CAB4692131.1"/>
    </source>
</evidence>
<dbReference type="SUPFAM" id="SSF159275">
    <property type="entry name" value="PA1994-like"/>
    <property type="match status" value="1"/>
</dbReference>
<reference evidence="2" key="1">
    <citation type="submission" date="2020-05" db="EMBL/GenBank/DDBJ databases">
        <authorList>
            <person name="Chiriac C."/>
            <person name="Salcher M."/>
            <person name="Ghai R."/>
            <person name="Kavagutti S V."/>
        </authorList>
    </citation>
    <scope>NUCLEOTIDE SEQUENCE</scope>
</reference>
<dbReference type="AlphaFoldDB" id="A0A6J6NZ42"/>
<proteinExistence type="predicted"/>
<dbReference type="EMBL" id="CAEZXM010000133">
    <property type="protein sequence ID" value="CAB4692131.1"/>
    <property type="molecule type" value="Genomic_DNA"/>
</dbReference>
<organism evidence="2">
    <name type="scientific">freshwater metagenome</name>
    <dbReference type="NCBI Taxonomy" id="449393"/>
    <lineage>
        <taxon>unclassified sequences</taxon>
        <taxon>metagenomes</taxon>
        <taxon>ecological metagenomes</taxon>
    </lineage>
</organism>
<sequence length="216" mass="24345">MLRRRQTAGVSDHPTSYRAFSADGHNARWTSWHPAEATADADGQPSSNDGPSSNEEHLTLSWDNEAWTASGIVQSDNVQYVMRLSATWQVRQFLLFRDMDEPDLWIGNDGGGRWGEMNGAHRPELDGCVDIALACTPFTNTIAIRRLALHVGDAAEIIVATVDVETLDIQPVTQRYSRLDTHRWRLEQTATGESIEFDVDEFGLVIDYPERFRRVD</sequence>
<accession>A0A6J6NZ42</accession>
<feature type="compositionally biased region" description="Polar residues" evidence="1">
    <location>
        <begin position="44"/>
        <end position="53"/>
    </location>
</feature>
<gene>
    <name evidence="2" type="ORF">UFOPK2366_00818</name>
</gene>
<feature type="region of interest" description="Disordered" evidence="1">
    <location>
        <begin position="37"/>
        <end position="57"/>
    </location>
</feature>
<dbReference type="InterPro" id="IPR009467">
    <property type="entry name" value="Glycolipid-bd_prot_put"/>
</dbReference>
<protein>
    <submittedName>
        <fullName evidence="2">Unannotated protein</fullName>
    </submittedName>
</protein>